<evidence type="ECO:0000256" key="5">
    <source>
        <dbReference type="SAM" id="MobiDB-lite"/>
    </source>
</evidence>
<dbReference type="EMBL" id="JABFUD020000017">
    <property type="protein sequence ID" value="KAI5067108.1"/>
    <property type="molecule type" value="Genomic_DNA"/>
</dbReference>
<feature type="compositionally biased region" description="Polar residues" evidence="5">
    <location>
        <begin position="199"/>
        <end position="229"/>
    </location>
</feature>
<evidence type="ECO:0000256" key="2">
    <source>
        <dbReference type="ARBA" id="ARBA00023015"/>
    </source>
</evidence>
<keyword evidence="3" id="KW-0804">Transcription</keyword>
<dbReference type="Gene3D" id="4.10.280.10">
    <property type="entry name" value="Helix-loop-helix DNA-binding domain"/>
    <property type="match status" value="1"/>
</dbReference>
<evidence type="ECO:0000313" key="7">
    <source>
        <dbReference type="EMBL" id="KAI5067108.1"/>
    </source>
</evidence>
<sequence>MDNSRDFQDSLFGPSASMLNPHRVSGDAFALPSGGLMRYHSAPSSTFAALLESDFYSAHDSSELVQFLTDSGLNDFSSSGDAGLSMKLNHKPVSGMKKEQRPQQGYSCQNDILLRHNGRVASSFPECIGQGPLSAILEHAGEETCVAQPCQPNVPASSSLAVTIDSSNEYKTNLIRHSSLPTDFLSRLATVDMSERPVGSQQVGSHMPSTSQQVSSHMQTSSPRTTDNTGGKVYLVSSTLSPRGLPVRKCFTDEVGPCKEEEYGILDSELSQHCGLLRQSSSPAGLLSQLTLDEFANGTDKVPMSTTQGLVIGGWDEASMDSAMHKIAALGQRKRGRPEVDARLLKSLPAADLLMGSLDQITSSPPNHYPLMGSSSGDSMVTDSILCKSRAKRGCATHPRSIAERVRRTKISERIKKLQDLVPNLDKQAHTADMLDEVVEYVKLLKRQVEELSKPSCECNGMCQKKGNVSVET</sequence>
<reference evidence="7" key="1">
    <citation type="submission" date="2021-01" db="EMBL/GenBank/DDBJ databases">
        <title>Adiantum capillus-veneris genome.</title>
        <authorList>
            <person name="Fang Y."/>
            <person name="Liao Q."/>
        </authorList>
    </citation>
    <scope>NUCLEOTIDE SEQUENCE</scope>
    <source>
        <strain evidence="7">H3</strain>
        <tissue evidence="7">Leaf</tissue>
    </source>
</reference>
<dbReference type="InterPro" id="IPR011598">
    <property type="entry name" value="bHLH_dom"/>
</dbReference>
<name>A0A9D4UFQ6_ADICA</name>
<feature type="region of interest" description="Disordered" evidence="5">
    <location>
        <begin position="197"/>
        <end position="231"/>
    </location>
</feature>
<protein>
    <recommendedName>
        <fullName evidence="6">BHLH domain-containing protein</fullName>
    </recommendedName>
</protein>
<dbReference type="SUPFAM" id="SSF47459">
    <property type="entry name" value="HLH, helix-loop-helix DNA-binding domain"/>
    <property type="match status" value="1"/>
</dbReference>
<dbReference type="Pfam" id="PF00010">
    <property type="entry name" value="HLH"/>
    <property type="match status" value="1"/>
</dbReference>
<organism evidence="7 8">
    <name type="scientific">Adiantum capillus-veneris</name>
    <name type="common">Maidenhair fern</name>
    <dbReference type="NCBI Taxonomy" id="13818"/>
    <lineage>
        <taxon>Eukaryota</taxon>
        <taxon>Viridiplantae</taxon>
        <taxon>Streptophyta</taxon>
        <taxon>Embryophyta</taxon>
        <taxon>Tracheophyta</taxon>
        <taxon>Polypodiopsida</taxon>
        <taxon>Polypodiidae</taxon>
        <taxon>Polypodiales</taxon>
        <taxon>Pteridineae</taxon>
        <taxon>Pteridaceae</taxon>
        <taxon>Vittarioideae</taxon>
        <taxon>Adiantum</taxon>
    </lineage>
</organism>
<evidence type="ECO:0000259" key="6">
    <source>
        <dbReference type="PROSITE" id="PS50888"/>
    </source>
</evidence>
<dbReference type="GO" id="GO:0000981">
    <property type="term" value="F:DNA-binding transcription factor activity, RNA polymerase II-specific"/>
    <property type="evidence" value="ECO:0007669"/>
    <property type="project" value="TreeGrafter"/>
</dbReference>
<dbReference type="SMART" id="SM00353">
    <property type="entry name" value="HLH"/>
    <property type="match status" value="1"/>
</dbReference>
<evidence type="ECO:0000256" key="3">
    <source>
        <dbReference type="ARBA" id="ARBA00023163"/>
    </source>
</evidence>
<accession>A0A9D4UFQ6</accession>
<dbReference type="OrthoDB" id="2019494at2759"/>
<evidence type="ECO:0000256" key="1">
    <source>
        <dbReference type="ARBA" id="ARBA00004123"/>
    </source>
</evidence>
<evidence type="ECO:0000313" key="8">
    <source>
        <dbReference type="Proteomes" id="UP000886520"/>
    </source>
</evidence>
<dbReference type="PANTHER" id="PTHR16223">
    <property type="entry name" value="TRANSCRIPTION FACTOR BHLH83-RELATED"/>
    <property type="match status" value="1"/>
</dbReference>
<dbReference type="GO" id="GO:0000978">
    <property type="term" value="F:RNA polymerase II cis-regulatory region sequence-specific DNA binding"/>
    <property type="evidence" value="ECO:0007669"/>
    <property type="project" value="TreeGrafter"/>
</dbReference>
<dbReference type="InterPro" id="IPR045843">
    <property type="entry name" value="IND-like"/>
</dbReference>
<dbReference type="PANTHER" id="PTHR16223:SF125">
    <property type="entry name" value="OS08G0506700 PROTEIN"/>
    <property type="match status" value="1"/>
</dbReference>
<feature type="domain" description="BHLH" evidence="6">
    <location>
        <begin position="395"/>
        <end position="445"/>
    </location>
</feature>
<dbReference type="GO" id="GO:0046983">
    <property type="term" value="F:protein dimerization activity"/>
    <property type="evidence" value="ECO:0007669"/>
    <property type="project" value="InterPro"/>
</dbReference>
<dbReference type="InterPro" id="IPR036638">
    <property type="entry name" value="HLH_DNA-bd_sf"/>
</dbReference>
<comment type="caution">
    <text evidence="7">The sequence shown here is derived from an EMBL/GenBank/DDBJ whole genome shotgun (WGS) entry which is preliminary data.</text>
</comment>
<dbReference type="Proteomes" id="UP000886520">
    <property type="component" value="Chromosome 17"/>
</dbReference>
<comment type="subcellular location">
    <subcellularLocation>
        <location evidence="1">Nucleus</location>
    </subcellularLocation>
</comment>
<evidence type="ECO:0000256" key="4">
    <source>
        <dbReference type="ARBA" id="ARBA00023242"/>
    </source>
</evidence>
<dbReference type="PROSITE" id="PS50888">
    <property type="entry name" value="BHLH"/>
    <property type="match status" value="1"/>
</dbReference>
<keyword evidence="8" id="KW-1185">Reference proteome</keyword>
<dbReference type="GO" id="GO:0005634">
    <property type="term" value="C:nucleus"/>
    <property type="evidence" value="ECO:0007669"/>
    <property type="project" value="UniProtKB-SubCell"/>
</dbReference>
<dbReference type="AlphaFoldDB" id="A0A9D4UFQ6"/>
<keyword evidence="2" id="KW-0805">Transcription regulation</keyword>
<keyword evidence="4" id="KW-0539">Nucleus</keyword>
<gene>
    <name evidence="7" type="ORF">GOP47_0017636</name>
</gene>
<proteinExistence type="predicted"/>